<feature type="signal peptide" evidence="8">
    <location>
        <begin position="1"/>
        <end position="33"/>
    </location>
</feature>
<evidence type="ECO:0000313" key="9">
    <source>
        <dbReference type="EMBL" id="NKE60925.1"/>
    </source>
</evidence>
<sequence length="177" mass="18622">MHCEEIPVFLRKTIAVLATTAALSTGLVGTAQAATVLTYNSTGAGQFQAAVDKGAEVWNSSVTNVKLRKTTGRANITVTWDTGWPRARVTSLGRGSWIMGTQAVNEGHDTVRISSHEFGHLLGLPDRRTGLCTDLMSGASAGTSCKNPNPSAKEKAEVEGNFRTAATVQATTFVDAA</sequence>
<evidence type="ECO:0000256" key="1">
    <source>
        <dbReference type="ARBA" id="ARBA00000612"/>
    </source>
</evidence>
<evidence type="ECO:0000256" key="5">
    <source>
        <dbReference type="ARBA" id="ARBA00022723"/>
    </source>
</evidence>
<organism evidence="9 10">
    <name type="scientific">Lentzea indica</name>
    <dbReference type="NCBI Taxonomy" id="2604800"/>
    <lineage>
        <taxon>Bacteria</taxon>
        <taxon>Bacillati</taxon>
        <taxon>Actinomycetota</taxon>
        <taxon>Actinomycetes</taxon>
        <taxon>Pseudonocardiales</taxon>
        <taxon>Pseudonocardiaceae</taxon>
        <taxon>Lentzea</taxon>
    </lineage>
</organism>
<evidence type="ECO:0000256" key="4">
    <source>
        <dbReference type="ARBA" id="ARBA00019129"/>
    </source>
</evidence>
<feature type="chain" id="PRO_5046128744" description="Extracellular small neutral protease" evidence="8">
    <location>
        <begin position="34"/>
        <end position="177"/>
    </location>
</feature>
<evidence type="ECO:0000256" key="6">
    <source>
        <dbReference type="ARBA" id="ARBA00023049"/>
    </source>
</evidence>
<gene>
    <name evidence="9" type="ORF">FXN61_30740</name>
</gene>
<dbReference type="InterPro" id="IPR000013">
    <property type="entry name" value="Peptidase_M7"/>
</dbReference>
<dbReference type="GO" id="GO:0008237">
    <property type="term" value="F:metallopeptidase activity"/>
    <property type="evidence" value="ECO:0007669"/>
    <property type="project" value="UniProtKB-KW"/>
</dbReference>
<evidence type="ECO:0000256" key="8">
    <source>
        <dbReference type="SAM" id="SignalP"/>
    </source>
</evidence>
<protein>
    <recommendedName>
        <fullName evidence="4">Extracellular small neutral protease</fullName>
        <ecNumber evidence="3">3.4.24.77</ecNumber>
    </recommendedName>
    <alternativeName>
        <fullName evidence="7">Snapalysin</fullName>
    </alternativeName>
</protein>
<evidence type="ECO:0000256" key="3">
    <source>
        <dbReference type="ARBA" id="ARBA00012325"/>
    </source>
</evidence>
<dbReference type="EC" id="3.4.24.77" evidence="3"/>
<dbReference type="SUPFAM" id="SSF55486">
    <property type="entry name" value="Metalloproteases ('zincins'), catalytic domain"/>
    <property type="match status" value="1"/>
</dbReference>
<dbReference type="Pfam" id="PF02031">
    <property type="entry name" value="Peptidase_M7"/>
    <property type="match status" value="1"/>
</dbReference>
<keyword evidence="8" id="KW-0732">Signal</keyword>
<accession>A0ABX1FPI8</accession>
<dbReference type="Gene3D" id="3.40.390.10">
    <property type="entry name" value="Collagenase (Catalytic Domain)"/>
    <property type="match status" value="1"/>
</dbReference>
<evidence type="ECO:0000256" key="7">
    <source>
        <dbReference type="ARBA" id="ARBA00029927"/>
    </source>
</evidence>
<proteinExistence type="inferred from homology"/>
<name>A0ABX1FPI8_9PSEU</name>
<comment type="caution">
    <text evidence="9">The sequence shown here is derived from an EMBL/GenBank/DDBJ whole genome shotgun (WGS) entry which is preliminary data.</text>
</comment>
<dbReference type="EMBL" id="VSRL01000144">
    <property type="protein sequence ID" value="NKE60925.1"/>
    <property type="molecule type" value="Genomic_DNA"/>
</dbReference>
<keyword evidence="5" id="KW-0479">Metal-binding</keyword>
<keyword evidence="6 9" id="KW-0645">Protease</keyword>
<reference evidence="9 10" key="1">
    <citation type="submission" date="2019-08" db="EMBL/GenBank/DDBJ databases">
        <title>Lentzea from Indian Himalayas.</title>
        <authorList>
            <person name="Mandal S."/>
            <person name="Mallick Gupta A."/>
            <person name="Maiti P.K."/>
            <person name="Sarkar J."/>
            <person name="Mandal S."/>
        </authorList>
    </citation>
    <scope>NUCLEOTIDE SEQUENCE [LARGE SCALE GENOMIC DNA]</scope>
    <source>
        <strain evidence="9 10">PSKA42</strain>
    </source>
</reference>
<keyword evidence="6 9" id="KW-0482">Metalloprotease</keyword>
<dbReference type="Proteomes" id="UP001515943">
    <property type="component" value="Unassembled WGS sequence"/>
</dbReference>
<keyword evidence="10" id="KW-1185">Reference proteome</keyword>
<comment type="catalytic activity">
    <reaction evidence="1">
        <text>Hydrolyzes proteins with a preference for Tyr or Phe in the P1' position. Has no action on amino-acid p-nitroanilides.</text>
        <dbReference type="EC" id="3.4.24.77"/>
    </reaction>
</comment>
<dbReference type="InterPro" id="IPR024079">
    <property type="entry name" value="MetalloPept_cat_dom_sf"/>
</dbReference>
<evidence type="ECO:0000313" key="10">
    <source>
        <dbReference type="Proteomes" id="UP001515943"/>
    </source>
</evidence>
<keyword evidence="9" id="KW-0378">Hydrolase</keyword>
<dbReference type="PRINTS" id="PR00787">
    <property type="entry name" value="NEUTRALPTASE"/>
</dbReference>
<comment type="similarity">
    <text evidence="2">Belongs to the peptidase M7 family.</text>
</comment>
<evidence type="ECO:0000256" key="2">
    <source>
        <dbReference type="ARBA" id="ARBA00006571"/>
    </source>
</evidence>